<evidence type="ECO:0000259" key="2">
    <source>
        <dbReference type="PROSITE" id="PS50033"/>
    </source>
</evidence>
<accession>A0A1B8GC02</accession>
<dbReference type="GO" id="GO:0006886">
    <property type="term" value="P:intracellular protein transport"/>
    <property type="evidence" value="ECO:0007669"/>
    <property type="project" value="TreeGrafter"/>
</dbReference>
<dbReference type="InterPro" id="IPR021569">
    <property type="entry name" value="TUG-UBL1"/>
</dbReference>
<evidence type="ECO:0000313" key="3">
    <source>
        <dbReference type="EMBL" id="OBT93362.1"/>
    </source>
</evidence>
<organism evidence="3 4">
    <name type="scientific">Pseudogymnoascus verrucosus</name>
    <dbReference type="NCBI Taxonomy" id="342668"/>
    <lineage>
        <taxon>Eukaryota</taxon>
        <taxon>Fungi</taxon>
        <taxon>Dikarya</taxon>
        <taxon>Ascomycota</taxon>
        <taxon>Pezizomycotina</taxon>
        <taxon>Leotiomycetes</taxon>
        <taxon>Thelebolales</taxon>
        <taxon>Thelebolaceae</taxon>
        <taxon>Pseudogymnoascus</taxon>
    </lineage>
</organism>
<feature type="region of interest" description="Disordered" evidence="1">
    <location>
        <begin position="439"/>
        <end position="485"/>
    </location>
</feature>
<dbReference type="GO" id="GO:0005634">
    <property type="term" value="C:nucleus"/>
    <property type="evidence" value="ECO:0007669"/>
    <property type="project" value="TreeGrafter"/>
</dbReference>
<dbReference type="CDD" id="cd16105">
    <property type="entry name" value="Ubl_ASPSCR1_like"/>
    <property type="match status" value="1"/>
</dbReference>
<dbReference type="InterPro" id="IPR001012">
    <property type="entry name" value="UBX_dom"/>
</dbReference>
<name>A0A1B8GC02_9PEZI</name>
<reference evidence="3 4" key="1">
    <citation type="submission" date="2016-03" db="EMBL/GenBank/DDBJ databases">
        <title>Comparative genomics of Pseudogymnoascus destructans, the fungus causing white-nose syndrome of bats.</title>
        <authorList>
            <person name="Palmer J.M."/>
            <person name="Drees K.P."/>
            <person name="Foster J.T."/>
            <person name="Lindner D.L."/>
        </authorList>
    </citation>
    <scope>NUCLEOTIDE SEQUENCE [LARGE SCALE GENOMIC DNA]</scope>
    <source>
        <strain evidence="3 4">UAMH 10579</strain>
    </source>
</reference>
<dbReference type="GO" id="GO:0012506">
    <property type="term" value="C:vesicle membrane"/>
    <property type="evidence" value="ECO:0007669"/>
    <property type="project" value="TreeGrafter"/>
</dbReference>
<feature type="region of interest" description="Disordered" evidence="1">
    <location>
        <begin position="230"/>
        <end position="263"/>
    </location>
</feature>
<dbReference type="InterPro" id="IPR059238">
    <property type="entry name" value="UBX1_UBXN9"/>
</dbReference>
<dbReference type="RefSeq" id="XP_018127095.1">
    <property type="nucleotide sequence ID" value="XM_018278187.2"/>
</dbReference>
<dbReference type="CDD" id="cd01765">
    <property type="entry name" value="FERM_F0_F1"/>
    <property type="match status" value="1"/>
</dbReference>
<dbReference type="OrthoDB" id="440781at2759"/>
<dbReference type="InterPro" id="IPR029071">
    <property type="entry name" value="Ubiquitin-like_domsf"/>
</dbReference>
<dbReference type="GO" id="GO:0005737">
    <property type="term" value="C:cytoplasm"/>
    <property type="evidence" value="ECO:0007669"/>
    <property type="project" value="TreeGrafter"/>
</dbReference>
<evidence type="ECO:0000313" key="4">
    <source>
        <dbReference type="Proteomes" id="UP000091956"/>
    </source>
</evidence>
<dbReference type="EMBL" id="KV460254">
    <property type="protein sequence ID" value="OBT93362.1"/>
    <property type="molecule type" value="Genomic_DNA"/>
</dbReference>
<dbReference type="STRING" id="342668.A0A1B8GC02"/>
<dbReference type="GeneID" id="28842154"/>
<dbReference type="Proteomes" id="UP000091956">
    <property type="component" value="Unassembled WGS sequence"/>
</dbReference>
<reference evidence="4" key="2">
    <citation type="journal article" date="2018" name="Nat. Commun.">
        <title>Extreme sensitivity to ultraviolet light in the fungal pathogen causing white-nose syndrome of bats.</title>
        <authorList>
            <person name="Palmer J.M."/>
            <person name="Drees K.P."/>
            <person name="Foster J.T."/>
            <person name="Lindner D.L."/>
        </authorList>
    </citation>
    <scope>NUCLEOTIDE SEQUENCE [LARGE SCALE GENOMIC DNA]</scope>
    <source>
        <strain evidence="4">UAMH 10579</strain>
    </source>
</reference>
<feature type="compositionally biased region" description="Basic and acidic residues" evidence="1">
    <location>
        <begin position="458"/>
        <end position="476"/>
    </location>
</feature>
<dbReference type="CDD" id="cd17075">
    <property type="entry name" value="UBX1_UBXN9"/>
    <property type="match status" value="1"/>
</dbReference>
<feature type="compositionally biased region" description="Low complexity" evidence="1">
    <location>
        <begin position="235"/>
        <end position="245"/>
    </location>
</feature>
<sequence length="485" mass="52742">MVAHVVVTDTGLQRYQIKVAPETHMSDVRNQACTRSKFDPSNYGLKHNNKAVDLSRTFRQSGLSSGAKLELVVASKSPSAVAVALQLPDGTRLTDRFPSNTTLWLILRKFEASDTKNLNFTARSIADTEARSSGKIFYEMPVLNVMNREFGTFVDLQKTLSQIGISSGSILLRLSYRQTETPLEVATAEIGQYFKEVEEAGQGTGATPSTETATPVEDGTITDQIAKVQEPGLQSPSSQTSSSMSGVVKPTETPASDEGIAGPGERMISVFSAPTSAVPRAAQQEYNDSDYEPSVADAKLHQSRLLNRTQNKRLLSDAEQEALQREREAKKSSVVETRVKVRFPDQTTVQFPVNASETGAKMLEFVRGLIVAGDQPFSLIYKDSKGQIHNVPDSSTARLIKDLGFEGPTLVTFTWKDEASEDARKWPILQQKYATQAKPVQVPEIPKAQGGGGGVAPKAKEEKKAGSGKSTEDKLKGFLKGLSKK</sequence>
<dbReference type="PROSITE" id="PS50033">
    <property type="entry name" value="UBX"/>
    <property type="match status" value="1"/>
</dbReference>
<dbReference type="PANTHER" id="PTHR46467">
    <property type="entry name" value="TETHER CONTAINING UBX DOMAIN FOR GLUT4"/>
    <property type="match status" value="1"/>
</dbReference>
<gene>
    <name evidence="3" type="ORF">VE01_08768</name>
</gene>
<proteinExistence type="predicted"/>
<feature type="domain" description="UBX" evidence="2">
    <location>
        <begin position="76"/>
        <end position="173"/>
    </location>
</feature>
<dbReference type="AlphaFoldDB" id="A0A1B8GC02"/>
<dbReference type="Gene3D" id="3.10.20.90">
    <property type="entry name" value="Phosphatidylinositol 3-kinase Catalytic Subunit, Chain A, domain 1"/>
    <property type="match status" value="1"/>
</dbReference>
<protein>
    <recommendedName>
        <fullName evidence="2">UBX domain-containing protein</fullName>
    </recommendedName>
</protein>
<dbReference type="SUPFAM" id="SSF54236">
    <property type="entry name" value="Ubiquitin-like"/>
    <property type="match status" value="1"/>
</dbReference>
<evidence type="ECO:0000256" key="1">
    <source>
        <dbReference type="SAM" id="MobiDB-lite"/>
    </source>
</evidence>
<dbReference type="PANTHER" id="PTHR46467:SF1">
    <property type="entry name" value="TETHER CONTAINING UBX DOMAIN FOR GLUT4"/>
    <property type="match status" value="1"/>
</dbReference>
<keyword evidence="4" id="KW-1185">Reference proteome</keyword>
<dbReference type="Pfam" id="PF11470">
    <property type="entry name" value="TUG-UBL1"/>
    <property type="match status" value="1"/>
</dbReference>